<protein>
    <submittedName>
        <fullName evidence="1">Uncharacterized protein</fullName>
    </submittedName>
</protein>
<organism evidence="1 2">
    <name type="scientific">Chryseobacterium tagetis</name>
    <dbReference type="NCBI Taxonomy" id="2801334"/>
    <lineage>
        <taxon>Bacteria</taxon>
        <taxon>Pseudomonadati</taxon>
        <taxon>Bacteroidota</taxon>
        <taxon>Flavobacteriia</taxon>
        <taxon>Flavobacteriales</taxon>
        <taxon>Weeksellaceae</taxon>
        <taxon>Chryseobacterium group</taxon>
        <taxon>Chryseobacterium</taxon>
    </lineage>
</organism>
<evidence type="ECO:0000313" key="1">
    <source>
        <dbReference type="EMBL" id="MCA6068839.1"/>
    </source>
</evidence>
<proteinExistence type="predicted"/>
<evidence type="ECO:0000313" key="2">
    <source>
        <dbReference type="Proteomes" id="UP000618240"/>
    </source>
</evidence>
<dbReference type="EMBL" id="JAERSE020000005">
    <property type="protein sequence ID" value="MCA6068839.1"/>
    <property type="molecule type" value="Genomic_DNA"/>
</dbReference>
<dbReference type="RefSeq" id="WP_225690048.1">
    <property type="nucleotide sequence ID" value="NZ_JAERSE020000005.1"/>
</dbReference>
<accession>A0ABS8A4E4</accession>
<gene>
    <name evidence="1" type="ORF">JI747_016855</name>
</gene>
<keyword evidence="2" id="KW-1185">Reference proteome</keyword>
<name>A0ABS8A4E4_9FLAO</name>
<reference evidence="1 2" key="1">
    <citation type="submission" date="2021-09" db="EMBL/GenBank/DDBJ databases">
        <title>Genome sequencing and assembly of Chryseobacterium sp. RG1.</title>
        <authorList>
            <person name="Chhetri G."/>
        </authorList>
    </citation>
    <scope>NUCLEOTIDE SEQUENCE [LARGE SCALE GENOMIC DNA]</scope>
    <source>
        <strain evidence="1 2">RG1</strain>
    </source>
</reference>
<comment type="caution">
    <text evidence="1">The sequence shown here is derived from an EMBL/GenBank/DDBJ whole genome shotgun (WGS) entry which is preliminary data.</text>
</comment>
<sequence length="555" mass="67033">MKTQKKSPFSVLANEFLENTLDQLVKDYSIVQVYYKKEKKSTQSHILVQVYKYADVVKLQAKKWVAEFREQYQVYIYFIDYSRIDYQFSKGHPFIEYHCHQSSLIYQHEESSSPLVIERGWKKYHKKFNQYEDSFHHDHEIRRVQIERLISEDSYNSIFTSFEKLIEYDLEYLEELYTGNRTSDINLNQRINNLLIYIPELKSYFVKKNSHQYFITELFAKAKKAIEGDDLIYDTEMYESLRIIEDSLFTFIEARFYELKHLIKKQYGKIYKVDQDVFPIKEYPNDEILDKAIERILTFTELEQIYLFHQTTYGEVKTYYLLLIGSNVNNEKLKSITQSLKSRFGDQYGFLLLGHDRYWIQMNLYQYQSFFVFIMQTKHLMYSSDQYHPEPHWQMPHHPQHNELYFHCKNTLESVVQFYKLLEGEKENYQGISNLFSLFFLSFCRTYILVKTFYLPNYLTSEALWQLCIYANKDIYKFNYLFEQFYTNPFSFADYNMSVHHSLAKIDTEKVNQMKMIVEKLMNELKEVVIGGQLLDDFELDLIAEKTDHPIVYTN</sequence>
<dbReference type="Proteomes" id="UP000618240">
    <property type="component" value="Unassembled WGS sequence"/>
</dbReference>